<reference evidence="1" key="1">
    <citation type="submission" date="2023-10" db="EMBL/GenBank/DDBJ databases">
        <title>Genome assemblies of two species of porcelain crab, Petrolisthes cinctipes and Petrolisthes manimaculis (Anomura: Porcellanidae).</title>
        <authorList>
            <person name="Angst P."/>
        </authorList>
    </citation>
    <scope>NUCLEOTIDE SEQUENCE</scope>
    <source>
        <strain evidence="1">PB745_01</strain>
        <tissue evidence="1">Gill</tissue>
    </source>
</reference>
<evidence type="ECO:0008006" key="3">
    <source>
        <dbReference type="Google" id="ProtNLM"/>
    </source>
</evidence>
<accession>A0AAE1KFM5</accession>
<dbReference type="AlphaFoldDB" id="A0AAE1KFM5"/>
<name>A0AAE1KFM5_PETCI</name>
<evidence type="ECO:0000313" key="1">
    <source>
        <dbReference type="EMBL" id="KAK3870565.1"/>
    </source>
</evidence>
<proteinExistence type="predicted"/>
<keyword evidence="2" id="KW-1185">Reference proteome</keyword>
<dbReference type="Proteomes" id="UP001286313">
    <property type="component" value="Unassembled WGS sequence"/>
</dbReference>
<gene>
    <name evidence="1" type="ORF">Pcinc_024220</name>
</gene>
<dbReference type="PANTHER" id="PTHR33332">
    <property type="entry name" value="REVERSE TRANSCRIPTASE DOMAIN-CONTAINING PROTEIN"/>
    <property type="match status" value="1"/>
</dbReference>
<dbReference type="EMBL" id="JAWQEG010002646">
    <property type="protein sequence ID" value="KAK3870565.1"/>
    <property type="molecule type" value="Genomic_DNA"/>
</dbReference>
<sequence>MLSSLSMDNSTFPSNWKKGNVSAIFKKGDRHAATNYRPVSLTCITSMCKMMEGIIRDELMDYMISHGFISEYQHEFLPRRSCSTQLLTVVDQWTEALDNGQPLDVVYLDFARAFDSVPHGTSFAEAGLL</sequence>
<comment type="caution">
    <text evidence="1">The sequence shown here is derived from an EMBL/GenBank/DDBJ whole genome shotgun (WGS) entry which is preliminary data.</text>
</comment>
<evidence type="ECO:0000313" key="2">
    <source>
        <dbReference type="Proteomes" id="UP001286313"/>
    </source>
</evidence>
<organism evidence="1 2">
    <name type="scientific">Petrolisthes cinctipes</name>
    <name type="common">Flat porcelain crab</name>
    <dbReference type="NCBI Taxonomy" id="88211"/>
    <lineage>
        <taxon>Eukaryota</taxon>
        <taxon>Metazoa</taxon>
        <taxon>Ecdysozoa</taxon>
        <taxon>Arthropoda</taxon>
        <taxon>Crustacea</taxon>
        <taxon>Multicrustacea</taxon>
        <taxon>Malacostraca</taxon>
        <taxon>Eumalacostraca</taxon>
        <taxon>Eucarida</taxon>
        <taxon>Decapoda</taxon>
        <taxon>Pleocyemata</taxon>
        <taxon>Anomura</taxon>
        <taxon>Galatheoidea</taxon>
        <taxon>Porcellanidae</taxon>
        <taxon>Petrolisthes</taxon>
    </lineage>
</organism>
<protein>
    <recommendedName>
        <fullName evidence="3">Reverse transcriptase domain-containing protein</fullName>
    </recommendedName>
</protein>